<keyword evidence="4 6" id="KW-0862">Zinc</keyword>
<dbReference type="PANTHER" id="PTHR11085">
    <property type="entry name" value="NAD-DEPENDENT PROTEIN DEACYLASE SIRTUIN-5, MITOCHONDRIAL-RELATED"/>
    <property type="match status" value="1"/>
</dbReference>
<gene>
    <name evidence="9" type="ORF">HJC23_008604</name>
</gene>
<dbReference type="PROSITE" id="PS50305">
    <property type="entry name" value="SIRTUIN"/>
    <property type="match status" value="1"/>
</dbReference>
<feature type="active site" description="Proton acceptor" evidence="6">
    <location>
        <position position="224"/>
    </location>
</feature>
<evidence type="ECO:0000256" key="1">
    <source>
        <dbReference type="ARBA" id="ARBA00001947"/>
    </source>
</evidence>
<dbReference type="InterPro" id="IPR029035">
    <property type="entry name" value="DHS-like_NAD/FAD-binding_dom"/>
</dbReference>
<evidence type="ECO:0000256" key="5">
    <source>
        <dbReference type="ARBA" id="ARBA00023027"/>
    </source>
</evidence>
<dbReference type="SUPFAM" id="SSF52467">
    <property type="entry name" value="DHS-like NAD/FAD-binding domain"/>
    <property type="match status" value="1"/>
</dbReference>
<sequence>MQTISNPTQPPELMAKSTSLHGAQSPGDSGKRSVGCTEDKAENNKEEKAPPPQSRESTNNAGYGTESDYDEIASLAEGLGGVSIHPKPIRSILGNVPQAIKSVADLLSSNKCKNIVVLTGAGVSCNARIPDFRTPGTGLYDNLQKYNLPFPEAVFDLGFYRNNPDPFVQLASELWPGLRHSPTITHSFIALLAKKGMLLRNYTQNIDMLDVLAGVPEDKVIECHGHFRTSSCTNCSSAFDGEECKRIIVEEKRAPACKQCGGFVKPDIVFFGESLPLKYHRLVKQDTKMADLLLVMGTSLMVGPVNMIPEMVRSNCPRILLNRELVGTFLRRNGPRTRRKSYDTNAHRDIFHSGDCDDSIRTLCALLGWETELDELNASTRLG</sequence>
<reference evidence="9 10" key="1">
    <citation type="journal article" date="2020" name="G3 (Bethesda)">
        <title>Improved Reference Genome for Cyclotella cryptica CCMP332, a Model for Cell Wall Morphogenesis, Salinity Adaptation, and Lipid Production in Diatoms (Bacillariophyta).</title>
        <authorList>
            <person name="Roberts W.R."/>
            <person name="Downey K.M."/>
            <person name="Ruck E.C."/>
            <person name="Traller J.C."/>
            <person name="Alverson A.J."/>
        </authorList>
    </citation>
    <scope>NUCLEOTIDE SEQUENCE [LARGE SCALE GENOMIC DNA]</scope>
    <source>
        <strain evidence="9 10">CCMP332</strain>
    </source>
</reference>
<dbReference type="InterPro" id="IPR026590">
    <property type="entry name" value="Ssirtuin_cat_dom"/>
</dbReference>
<comment type="cofactor">
    <cofactor evidence="1">
        <name>Zn(2+)</name>
        <dbReference type="ChEBI" id="CHEBI:29105"/>
    </cofactor>
</comment>
<dbReference type="PANTHER" id="PTHR11085:SF6">
    <property type="entry name" value="NAD-DEPENDENT PROTEIN DEACETYLASE SIRTUIN-2"/>
    <property type="match status" value="1"/>
</dbReference>
<evidence type="ECO:0000256" key="7">
    <source>
        <dbReference type="SAM" id="MobiDB-lite"/>
    </source>
</evidence>
<feature type="binding site" evidence="6">
    <location>
        <position position="260"/>
    </location>
    <ligand>
        <name>Zn(2+)</name>
        <dbReference type="ChEBI" id="CHEBI:29105"/>
    </ligand>
</feature>
<feature type="binding site" evidence="6">
    <location>
        <position position="257"/>
    </location>
    <ligand>
        <name>Zn(2+)</name>
        <dbReference type="ChEBI" id="CHEBI:29105"/>
    </ligand>
</feature>
<keyword evidence="2" id="KW-0808">Transferase</keyword>
<dbReference type="Gene3D" id="3.30.1600.10">
    <property type="entry name" value="SIR2/SIRT2 'Small Domain"/>
    <property type="match status" value="1"/>
</dbReference>
<dbReference type="Gene3D" id="3.40.50.1220">
    <property type="entry name" value="TPP-binding domain"/>
    <property type="match status" value="1"/>
</dbReference>
<dbReference type="InterPro" id="IPR003000">
    <property type="entry name" value="Sirtuin"/>
</dbReference>
<feature type="binding site" evidence="6">
    <location>
        <position position="232"/>
    </location>
    <ligand>
        <name>Zn(2+)</name>
        <dbReference type="ChEBI" id="CHEBI:29105"/>
    </ligand>
</feature>
<feature type="region of interest" description="Disordered" evidence="7">
    <location>
        <begin position="1"/>
        <end position="66"/>
    </location>
</feature>
<evidence type="ECO:0000259" key="8">
    <source>
        <dbReference type="PROSITE" id="PS50305"/>
    </source>
</evidence>
<evidence type="ECO:0000256" key="6">
    <source>
        <dbReference type="PROSITE-ProRule" id="PRU00236"/>
    </source>
</evidence>
<evidence type="ECO:0000313" key="9">
    <source>
        <dbReference type="EMBL" id="KAL3796284.1"/>
    </source>
</evidence>
<name>A0ABD3Q6Y7_9STRA</name>
<feature type="compositionally biased region" description="Basic and acidic residues" evidence="7">
    <location>
        <begin position="37"/>
        <end position="49"/>
    </location>
</feature>
<accession>A0ABD3Q6Y7</accession>
<keyword evidence="10" id="KW-1185">Reference proteome</keyword>
<feature type="domain" description="Deacetylase sirtuin-type" evidence="8">
    <location>
        <begin position="93"/>
        <end position="370"/>
    </location>
</feature>
<dbReference type="GO" id="GO:0046872">
    <property type="term" value="F:metal ion binding"/>
    <property type="evidence" value="ECO:0007669"/>
    <property type="project" value="UniProtKB-KW"/>
</dbReference>
<evidence type="ECO:0000256" key="4">
    <source>
        <dbReference type="ARBA" id="ARBA00022833"/>
    </source>
</evidence>
<keyword evidence="5" id="KW-0520">NAD</keyword>
<dbReference type="Proteomes" id="UP001516023">
    <property type="component" value="Unassembled WGS sequence"/>
</dbReference>
<dbReference type="AlphaFoldDB" id="A0ABD3Q6Y7"/>
<keyword evidence="3 6" id="KW-0479">Metal-binding</keyword>
<proteinExistence type="predicted"/>
<dbReference type="InterPro" id="IPR026591">
    <property type="entry name" value="Sirtuin_cat_small_dom_sf"/>
</dbReference>
<organism evidence="9 10">
    <name type="scientific">Cyclotella cryptica</name>
    <dbReference type="NCBI Taxonomy" id="29204"/>
    <lineage>
        <taxon>Eukaryota</taxon>
        <taxon>Sar</taxon>
        <taxon>Stramenopiles</taxon>
        <taxon>Ochrophyta</taxon>
        <taxon>Bacillariophyta</taxon>
        <taxon>Coscinodiscophyceae</taxon>
        <taxon>Thalassiosirophycidae</taxon>
        <taxon>Stephanodiscales</taxon>
        <taxon>Stephanodiscaceae</taxon>
        <taxon>Cyclotella</taxon>
    </lineage>
</organism>
<dbReference type="GO" id="GO:0016740">
    <property type="term" value="F:transferase activity"/>
    <property type="evidence" value="ECO:0007669"/>
    <property type="project" value="UniProtKB-KW"/>
</dbReference>
<comment type="caution">
    <text evidence="9">The sequence shown here is derived from an EMBL/GenBank/DDBJ whole genome shotgun (WGS) entry which is preliminary data.</text>
</comment>
<dbReference type="EMBL" id="JABMIG020000064">
    <property type="protein sequence ID" value="KAL3796284.1"/>
    <property type="molecule type" value="Genomic_DNA"/>
</dbReference>
<dbReference type="Pfam" id="PF02146">
    <property type="entry name" value="SIR2"/>
    <property type="match status" value="1"/>
</dbReference>
<evidence type="ECO:0000313" key="10">
    <source>
        <dbReference type="Proteomes" id="UP001516023"/>
    </source>
</evidence>
<dbReference type="InterPro" id="IPR050134">
    <property type="entry name" value="NAD-dep_sirtuin_deacylases"/>
</dbReference>
<feature type="binding site" evidence="6">
    <location>
        <position position="235"/>
    </location>
    <ligand>
        <name>Zn(2+)</name>
        <dbReference type="ChEBI" id="CHEBI:29105"/>
    </ligand>
</feature>
<evidence type="ECO:0000256" key="3">
    <source>
        <dbReference type="ARBA" id="ARBA00022723"/>
    </source>
</evidence>
<protein>
    <recommendedName>
        <fullName evidence="8">Deacetylase sirtuin-type domain-containing protein</fullName>
    </recommendedName>
</protein>
<evidence type="ECO:0000256" key="2">
    <source>
        <dbReference type="ARBA" id="ARBA00022679"/>
    </source>
</evidence>